<sequence>MKISKQFVGDTMWIALSIIGIMHALAFFVRDTGFELPVFIAFGIFVVIITWRSQLNGLLIAFAEIFVGGHGHLLDVDVFGFLFSVRMLIFAIVMAVWFIRFIQTRFPLFASFIPISTPRRDLFKSEISSFRLIPSRDIPWAILILAVIIGTAVGFLQNNPSAVFDDMNGYVVIGYLLPILTIDWTQSKRKQLLEVFFASLVWIIGFSIILAFVFTHLDGKHLHDLYTFVRDSRLAEVTLQVIDNKGGLLEVYATKYDLVASGEYWYRIFMPSQLVTIFGTLLMYSGMIYLWRKERLPWFVILVFTLSTLTLLLSLSRSFLLGTAVAGLSIFVSAWWFGSRKLWIVRRTIFGIILSVISVCIIYTIVQIPIPARPDLSDAAFFQTSAETGRVEAVVSRWNLLDAMQEPMLEHLILGSGFGKTVSYNSEDPRIISEFGGQEYSTYRFEWGWHDIFLKMGLLGLVAFGWYLVSFLCAGWYTMDAHGHAWIIAGLIGGIIALFAAHAFSPYLNHPLGIGFMLFVIPFIDWEGWSRKTKQIVVKIEKKQFIKQSNTVVASEIK</sequence>
<accession>A0A0G0VBK9</accession>
<feature type="transmembrane region" description="Helical" evidence="1">
    <location>
        <begin position="168"/>
        <end position="185"/>
    </location>
</feature>
<keyword evidence="1" id="KW-0812">Transmembrane</keyword>
<feature type="transmembrane region" description="Helical" evidence="1">
    <location>
        <begin position="510"/>
        <end position="529"/>
    </location>
</feature>
<feature type="transmembrane region" description="Helical" evidence="1">
    <location>
        <begin position="296"/>
        <end position="313"/>
    </location>
</feature>
<keyword evidence="1" id="KW-0472">Membrane</keyword>
<reference evidence="2 3" key="1">
    <citation type="journal article" date="2015" name="Nature">
        <title>rRNA introns, odd ribosomes, and small enigmatic genomes across a large radiation of phyla.</title>
        <authorList>
            <person name="Brown C.T."/>
            <person name="Hug L.A."/>
            <person name="Thomas B.C."/>
            <person name="Sharon I."/>
            <person name="Castelle C.J."/>
            <person name="Singh A."/>
            <person name="Wilkins M.J."/>
            <person name="Williams K.H."/>
            <person name="Banfield J.F."/>
        </authorList>
    </citation>
    <scope>NUCLEOTIDE SEQUENCE [LARGE SCALE GENOMIC DNA]</scope>
</reference>
<keyword evidence="1" id="KW-1133">Transmembrane helix</keyword>
<feature type="transmembrane region" description="Helical" evidence="1">
    <location>
        <begin position="34"/>
        <end position="51"/>
    </location>
</feature>
<feature type="transmembrane region" description="Helical" evidence="1">
    <location>
        <begin position="349"/>
        <end position="370"/>
    </location>
</feature>
<dbReference type="AlphaFoldDB" id="A0A0G0VBK9"/>
<dbReference type="Proteomes" id="UP000033930">
    <property type="component" value="Unassembled WGS sequence"/>
</dbReference>
<evidence type="ECO:0008006" key="4">
    <source>
        <dbReference type="Google" id="ProtNLM"/>
    </source>
</evidence>
<dbReference type="EMBL" id="LCAW01000019">
    <property type="protein sequence ID" value="KKR98313.1"/>
    <property type="molecule type" value="Genomic_DNA"/>
</dbReference>
<feature type="transmembrane region" description="Helical" evidence="1">
    <location>
        <begin position="80"/>
        <end position="99"/>
    </location>
</feature>
<organism evidence="2 3">
    <name type="scientific">Candidatus Uhrbacteria bacterium GW2011_GWC1_41_20</name>
    <dbReference type="NCBI Taxonomy" id="1618983"/>
    <lineage>
        <taxon>Bacteria</taxon>
        <taxon>Candidatus Uhriibacteriota</taxon>
    </lineage>
</organism>
<gene>
    <name evidence="2" type="ORF">UU50_C0019G0021</name>
</gene>
<feature type="transmembrane region" description="Helical" evidence="1">
    <location>
        <begin position="319"/>
        <end position="337"/>
    </location>
</feature>
<feature type="transmembrane region" description="Helical" evidence="1">
    <location>
        <begin position="58"/>
        <end position="74"/>
    </location>
</feature>
<feature type="transmembrane region" description="Helical" evidence="1">
    <location>
        <begin position="7"/>
        <end position="28"/>
    </location>
</feature>
<dbReference type="InterPro" id="IPR051533">
    <property type="entry name" value="WaaL-like"/>
</dbReference>
<evidence type="ECO:0000313" key="3">
    <source>
        <dbReference type="Proteomes" id="UP000033930"/>
    </source>
</evidence>
<dbReference type="PANTHER" id="PTHR37422:SF13">
    <property type="entry name" value="LIPOPOLYSACCHARIDE BIOSYNTHESIS PROTEIN PA4999-RELATED"/>
    <property type="match status" value="1"/>
</dbReference>
<feature type="transmembrane region" description="Helical" evidence="1">
    <location>
        <begin position="485"/>
        <end position="504"/>
    </location>
</feature>
<feature type="transmembrane region" description="Helical" evidence="1">
    <location>
        <begin position="192"/>
        <end position="214"/>
    </location>
</feature>
<feature type="transmembrane region" description="Helical" evidence="1">
    <location>
        <begin position="264"/>
        <end position="284"/>
    </location>
</feature>
<proteinExistence type="predicted"/>
<evidence type="ECO:0000256" key="1">
    <source>
        <dbReference type="SAM" id="Phobius"/>
    </source>
</evidence>
<dbReference type="PANTHER" id="PTHR37422">
    <property type="entry name" value="TEICHURONIC ACID BIOSYNTHESIS PROTEIN TUAE"/>
    <property type="match status" value="1"/>
</dbReference>
<comment type="caution">
    <text evidence="2">The sequence shown here is derived from an EMBL/GenBank/DDBJ whole genome shotgun (WGS) entry which is preliminary data.</text>
</comment>
<evidence type="ECO:0000313" key="2">
    <source>
        <dbReference type="EMBL" id="KKR98313.1"/>
    </source>
</evidence>
<protein>
    <recommendedName>
        <fullName evidence="4">O-antigen polymerase</fullName>
    </recommendedName>
</protein>
<feature type="transmembrane region" description="Helical" evidence="1">
    <location>
        <begin position="138"/>
        <end position="156"/>
    </location>
</feature>
<feature type="transmembrane region" description="Helical" evidence="1">
    <location>
        <begin position="452"/>
        <end position="478"/>
    </location>
</feature>
<name>A0A0G0VBK9_9BACT</name>